<evidence type="ECO:0000313" key="6">
    <source>
        <dbReference type="EMBL" id="KAB4470870.1"/>
    </source>
</evidence>
<sequence length="458" mass="53066">MKLHHIAIWTFRLEELKDFYVRFLGGTSNEKYINPKKGFESYFISFDEGPTLELMSRADVQNTPIEENRRGLTHLAFTFPSKEEILRFTEEMRSEGYTIAGEPRTSGDGYFESVVLDPDGNRLECVYKKEPEAERTEAALCPNIETKRLLLRPFQENDAEAFFACCQNPNLGNNAGWAPHKTLNESREILHGAFIGQEGIWAVTLKDTQQLIASIGIVPDPKRENPQVRMLGYWLDEPYWGKGYMSEAVQAVLNYGFNELQLSLITANCYPHNKRSQQVLKRNGFIYEGTLHQAELTYNGNIYDHECYYIPNIARPTEQDYDELIQLWEKSVRTTHHFLTEESIQFYKPLIRNHYLPAVELFIIRNSHGKIAAFMGLSDELIEMLFVHPDEQGKGYGKRLIEYAIRQKQIDKVDVNEDNDQALRFYQHLGFEIIGRDETDSMGKPYPILHLQLADDKK</sequence>
<dbReference type="EMBL" id="WCRS01000016">
    <property type="protein sequence ID" value="KAB4470870.1"/>
    <property type="molecule type" value="Genomic_DNA"/>
</dbReference>
<protein>
    <submittedName>
        <fullName evidence="7">GNAT family N-acetyltransferase</fullName>
        <ecNumber evidence="7">2.3.1.-</ecNumber>
    </submittedName>
</protein>
<dbReference type="SUPFAM" id="SSF54593">
    <property type="entry name" value="Glyoxalase/Bleomycin resistance protein/Dihydroxybiphenyl dioxygenase"/>
    <property type="match status" value="1"/>
</dbReference>
<feature type="domain" description="N-acetyltransferase" evidence="4">
    <location>
        <begin position="149"/>
        <end position="314"/>
    </location>
</feature>
<dbReference type="AlphaFoldDB" id="A0A139JZ66"/>
<dbReference type="PROSITE" id="PS51819">
    <property type="entry name" value="VOC"/>
    <property type="match status" value="1"/>
</dbReference>
<dbReference type="Proteomes" id="UP000488521">
    <property type="component" value="Unassembled WGS sequence"/>
</dbReference>
<feature type="domain" description="VOC" evidence="5">
    <location>
        <begin position="2"/>
        <end position="128"/>
    </location>
</feature>
<dbReference type="RefSeq" id="WP_054958995.1">
    <property type="nucleotide sequence ID" value="NZ_CAXTFL010000017.1"/>
</dbReference>
<evidence type="ECO:0000256" key="3">
    <source>
        <dbReference type="ARBA" id="ARBA00038502"/>
    </source>
</evidence>
<dbReference type="EC" id="2.3.1.-" evidence="7"/>
<accession>A0A139JZ66</accession>
<dbReference type="PANTHER" id="PTHR43792:SF8">
    <property type="entry name" value="[RIBOSOMAL PROTEIN US5]-ALANINE N-ACETYLTRANSFERASE"/>
    <property type="match status" value="1"/>
</dbReference>
<dbReference type="InterPro" id="IPR004360">
    <property type="entry name" value="Glyas_Fos-R_dOase_dom"/>
</dbReference>
<proteinExistence type="inferred from homology"/>
<reference evidence="7" key="2">
    <citation type="submission" date="2021-06" db="EMBL/GenBank/DDBJ databases">
        <title>Interrogation of the integrated mobile genetic elements in gut-associated Bacteroides with a consensus prediction approach.</title>
        <authorList>
            <person name="Campbell D.E."/>
            <person name="Leigh J.R."/>
            <person name="Kim T."/>
            <person name="England W."/>
            <person name="Whitaker R.J."/>
            <person name="Degnan P.H."/>
        </authorList>
    </citation>
    <scope>NUCLEOTIDE SEQUENCE</scope>
    <source>
        <strain evidence="7">VPI-BTDOT2</strain>
    </source>
</reference>
<dbReference type="Pfam" id="PF00903">
    <property type="entry name" value="Glyoxalase"/>
    <property type="match status" value="1"/>
</dbReference>
<dbReference type="CDD" id="cd04301">
    <property type="entry name" value="NAT_SF"/>
    <property type="match status" value="1"/>
</dbReference>
<evidence type="ECO:0000313" key="9">
    <source>
        <dbReference type="Proteomes" id="UP001156216"/>
    </source>
</evidence>
<dbReference type="InterPro" id="IPR037523">
    <property type="entry name" value="VOC_core"/>
</dbReference>
<dbReference type="InterPro" id="IPR000182">
    <property type="entry name" value="GNAT_dom"/>
</dbReference>
<dbReference type="GO" id="GO:0008999">
    <property type="term" value="F:protein-N-terminal-alanine acetyltransferase activity"/>
    <property type="evidence" value="ECO:0007669"/>
    <property type="project" value="TreeGrafter"/>
</dbReference>
<name>A0A139JZ66_BACT4</name>
<dbReference type="EMBL" id="CP083681">
    <property type="protein sequence ID" value="UYU72376.1"/>
    <property type="molecule type" value="Genomic_DNA"/>
</dbReference>
<dbReference type="PANTHER" id="PTHR43792">
    <property type="entry name" value="GNAT FAMILY, PUTATIVE (AFU_ORTHOLOGUE AFUA_3G00765)-RELATED-RELATED"/>
    <property type="match status" value="1"/>
</dbReference>
<feature type="domain" description="N-acetyltransferase" evidence="4">
    <location>
        <begin position="311"/>
        <end position="447"/>
    </location>
</feature>
<evidence type="ECO:0000313" key="7">
    <source>
        <dbReference type="EMBL" id="UYU72376.1"/>
    </source>
</evidence>
<dbReference type="InterPro" id="IPR051531">
    <property type="entry name" value="N-acetyltransferase"/>
</dbReference>
<evidence type="ECO:0000259" key="5">
    <source>
        <dbReference type="PROSITE" id="PS51819"/>
    </source>
</evidence>
<comment type="similarity">
    <text evidence="3">Belongs to the acetyltransferase family. RimJ subfamily.</text>
</comment>
<evidence type="ECO:0000256" key="1">
    <source>
        <dbReference type="ARBA" id="ARBA00022679"/>
    </source>
</evidence>
<evidence type="ECO:0000259" key="4">
    <source>
        <dbReference type="PROSITE" id="PS51186"/>
    </source>
</evidence>
<gene>
    <name evidence="6" type="ORF">GAN59_18810</name>
    <name evidence="7" type="ORF">KQP59_04515</name>
</gene>
<dbReference type="GO" id="GO:0005737">
    <property type="term" value="C:cytoplasm"/>
    <property type="evidence" value="ECO:0007669"/>
    <property type="project" value="TreeGrafter"/>
</dbReference>
<reference evidence="6 8" key="1">
    <citation type="journal article" date="2019" name="Nat. Med.">
        <title>A library of human gut bacterial isolates paired with longitudinal multiomics data enables mechanistic microbiome research.</title>
        <authorList>
            <person name="Poyet M."/>
            <person name="Groussin M."/>
            <person name="Gibbons S.M."/>
            <person name="Avila-Pacheco J."/>
            <person name="Jiang X."/>
            <person name="Kearney S.M."/>
            <person name="Perrotta A.R."/>
            <person name="Berdy B."/>
            <person name="Zhao S."/>
            <person name="Lieberman T.D."/>
            <person name="Swanson P.K."/>
            <person name="Smith M."/>
            <person name="Roesemann S."/>
            <person name="Alexander J.E."/>
            <person name="Rich S.A."/>
            <person name="Livny J."/>
            <person name="Vlamakis H."/>
            <person name="Clish C."/>
            <person name="Bullock K."/>
            <person name="Deik A."/>
            <person name="Scott J."/>
            <person name="Pierce K.A."/>
            <person name="Xavier R.J."/>
            <person name="Alm E.J."/>
        </authorList>
    </citation>
    <scope>NUCLEOTIDE SEQUENCE [LARGE SCALE GENOMIC DNA]</scope>
    <source>
        <strain evidence="6 8">BIOML-A156</strain>
    </source>
</reference>
<evidence type="ECO:0000256" key="2">
    <source>
        <dbReference type="ARBA" id="ARBA00023315"/>
    </source>
</evidence>
<dbReference type="Pfam" id="PF13302">
    <property type="entry name" value="Acetyltransf_3"/>
    <property type="match status" value="1"/>
</dbReference>
<dbReference type="Gene3D" id="3.10.180.10">
    <property type="entry name" value="2,3-Dihydroxybiphenyl 1,2-Dioxygenase, domain 1"/>
    <property type="match status" value="1"/>
</dbReference>
<dbReference type="Proteomes" id="UP001156216">
    <property type="component" value="Chromosome"/>
</dbReference>
<keyword evidence="2 7" id="KW-0012">Acyltransferase</keyword>
<dbReference type="PROSITE" id="PS51186">
    <property type="entry name" value="GNAT"/>
    <property type="match status" value="2"/>
</dbReference>
<dbReference type="CDD" id="cd07241">
    <property type="entry name" value="VOC_BsYyaH"/>
    <property type="match status" value="1"/>
</dbReference>
<dbReference type="SUPFAM" id="SSF55729">
    <property type="entry name" value="Acyl-CoA N-acyltransferases (Nat)"/>
    <property type="match status" value="2"/>
</dbReference>
<dbReference type="Pfam" id="PF13508">
    <property type="entry name" value="Acetyltransf_7"/>
    <property type="match status" value="1"/>
</dbReference>
<dbReference type="Gene3D" id="3.40.630.30">
    <property type="match status" value="2"/>
</dbReference>
<organism evidence="7 9">
    <name type="scientific">Bacteroides thetaiotaomicron</name>
    <dbReference type="NCBI Taxonomy" id="818"/>
    <lineage>
        <taxon>Bacteria</taxon>
        <taxon>Pseudomonadati</taxon>
        <taxon>Bacteroidota</taxon>
        <taxon>Bacteroidia</taxon>
        <taxon>Bacteroidales</taxon>
        <taxon>Bacteroidaceae</taxon>
        <taxon>Bacteroides</taxon>
    </lineage>
</organism>
<dbReference type="InterPro" id="IPR016181">
    <property type="entry name" value="Acyl_CoA_acyltransferase"/>
</dbReference>
<dbReference type="InterPro" id="IPR029068">
    <property type="entry name" value="Glyas_Bleomycin-R_OHBP_Dase"/>
</dbReference>
<evidence type="ECO:0000313" key="8">
    <source>
        <dbReference type="Proteomes" id="UP000488521"/>
    </source>
</evidence>
<keyword evidence="1 7" id="KW-0808">Transferase</keyword>